<reference evidence="7 8" key="1">
    <citation type="submission" date="2020-01" db="EMBL/GenBank/DDBJ databases">
        <authorList>
            <person name="Kim M.K."/>
        </authorList>
    </citation>
    <scope>NUCLEOTIDE SEQUENCE [LARGE SCALE GENOMIC DNA]</scope>
    <source>
        <strain evidence="7 8">172606-1</strain>
    </source>
</reference>
<name>A0A6C0GPA3_9BACT</name>
<organism evidence="7 8">
    <name type="scientific">Rhodocytophaga rosea</name>
    <dbReference type="NCBI Taxonomy" id="2704465"/>
    <lineage>
        <taxon>Bacteria</taxon>
        <taxon>Pseudomonadati</taxon>
        <taxon>Bacteroidota</taxon>
        <taxon>Cytophagia</taxon>
        <taxon>Cytophagales</taxon>
        <taxon>Rhodocytophagaceae</taxon>
        <taxon>Rhodocytophaga</taxon>
    </lineage>
</organism>
<evidence type="ECO:0000256" key="1">
    <source>
        <dbReference type="ARBA" id="ARBA00004141"/>
    </source>
</evidence>
<evidence type="ECO:0000313" key="7">
    <source>
        <dbReference type="EMBL" id="QHT69875.1"/>
    </source>
</evidence>
<proteinExistence type="predicted"/>
<feature type="transmembrane region" description="Helical" evidence="5">
    <location>
        <begin position="25"/>
        <end position="47"/>
    </location>
</feature>
<feature type="transmembrane region" description="Helical" evidence="5">
    <location>
        <begin position="108"/>
        <end position="127"/>
    </location>
</feature>
<evidence type="ECO:0000256" key="2">
    <source>
        <dbReference type="ARBA" id="ARBA00022692"/>
    </source>
</evidence>
<gene>
    <name evidence="7" type="ORF">GXP67_26115</name>
</gene>
<comment type="subcellular location">
    <subcellularLocation>
        <location evidence="1">Membrane</location>
        <topology evidence="1">Multi-pass membrane protein</topology>
    </subcellularLocation>
</comment>
<feature type="domain" description="RDD" evidence="6">
    <location>
        <begin position="19"/>
        <end position="140"/>
    </location>
</feature>
<sequence>MQTIRIQTAQNVFIEYLPASVGDRILATLIDGVVIWSYLIIVVGILATMQIDGAWLYIILLGIPYLFYDLVSEIVMDGQTIGKKAMNIKVVKLDGTQPSIASYLLRWLIRWVDMLFSGAVAILAISVNGKGQRLGDMAAGTSVISLKRRVGLNETILPNIQENYQPVYPQVTSLSDRDVAIIKEALYVHNQSEQPDPRLIETLATKVKNVLQVESSMPPMAFLHTILRDHAYLTSQ</sequence>
<dbReference type="AlphaFoldDB" id="A0A6C0GPA3"/>
<dbReference type="GO" id="GO:0016020">
    <property type="term" value="C:membrane"/>
    <property type="evidence" value="ECO:0007669"/>
    <property type="project" value="UniProtKB-SubCell"/>
</dbReference>
<keyword evidence="3 5" id="KW-1133">Transmembrane helix</keyword>
<evidence type="ECO:0000256" key="3">
    <source>
        <dbReference type="ARBA" id="ARBA00022989"/>
    </source>
</evidence>
<evidence type="ECO:0000313" key="8">
    <source>
        <dbReference type="Proteomes" id="UP000480178"/>
    </source>
</evidence>
<keyword evidence="8" id="KW-1185">Reference proteome</keyword>
<accession>A0A6C0GPA3</accession>
<dbReference type="KEGG" id="rhoz:GXP67_26115"/>
<dbReference type="PANTHER" id="PTHR38480:SF1">
    <property type="entry name" value="SLR0254 PROTEIN"/>
    <property type="match status" value="1"/>
</dbReference>
<keyword evidence="2 5" id="KW-0812">Transmembrane</keyword>
<feature type="transmembrane region" description="Helical" evidence="5">
    <location>
        <begin position="54"/>
        <end position="71"/>
    </location>
</feature>
<dbReference type="Pfam" id="PF06271">
    <property type="entry name" value="RDD"/>
    <property type="match status" value="1"/>
</dbReference>
<protein>
    <submittedName>
        <fullName evidence="7">RDD family protein</fullName>
    </submittedName>
</protein>
<evidence type="ECO:0000256" key="4">
    <source>
        <dbReference type="ARBA" id="ARBA00023136"/>
    </source>
</evidence>
<dbReference type="InterPro" id="IPR010432">
    <property type="entry name" value="RDD"/>
</dbReference>
<evidence type="ECO:0000256" key="5">
    <source>
        <dbReference type="SAM" id="Phobius"/>
    </source>
</evidence>
<evidence type="ECO:0000259" key="6">
    <source>
        <dbReference type="Pfam" id="PF06271"/>
    </source>
</evidence>
<dbReference type="RefSeq" id="WP_162445858.1">
    <property type="nucleotide sequence ID" value="NZ_CP048222.1"/>
</dbReference>
<dbReference type="Proteomes" id="UP000480178">
    <property type="component" value="Chromosome"/>
</dbReference>
<dbReference type="EMBL" id="CP048222">
    <property type="protein sequence ID" value="QHT69875.1"/>
    <property type="molecule type" value="Genomic_DNA"/>
</dbReference>
<dbReference type="PANTHER" id="PTHR38480">
    <property type="entry name" value="SLR0254 PROTEIN"/>
    <property type="match status" value="1"/>
</dbReference>
<keyword evidence="4 5" id="KW-0472">Membrane</keyword>